<sequence>MDGASMDEGQHGDGERQPLGHRSVPKICAMIHPPLPLIFFLASTPSWRTDKYHIDGCVVNLGASSFDGRFFSRHTLSFFSSFCFPLSSSLQPPKSVFFPATHRSRLSPVCIAGAFWYLRSGFLAQRVFSLESSHIVTTWFLFDLIFLVEPFLPLNPLRHRVELCLNDFIPSSIFNESSTRHTWVAPSSLSSHCLISQPQSGLPSTCASISSSFTSTASCNSTNIRPTELRLASIPS</sequence>
<dbReference type="Proteomes" id="UP001175000">
    <property type="component" value="Unassembled WGS sequence"/>
</dbReference>
<protein>
    <submittedName>
        <fullName evidence="1">Uncharacterized protein</fullName>
    </submittedName>
</protein>
<evidence type="ECO:0000313" key="1">
    <source>
        <dbReference type="EMBL" id="KAK0623252.1"/>
    </source>
</evidence>
<name>A0AA39WX59_9PEZI</name>
<dbReference type="AlphaFoldDB" id="A0AA39WX59"/>
<accession>A0AA39WX59</accession>
<dbReference type="EMBL" id="JAULSU010000003">
    <property type="protein sequence ID" value="KAK0623252.1"/>
    <property type="molecule type" value="Genomic_DNA"/>
</dbReference>
<gene>
    <name evidence="1" type="ORF">B0T14DRAFT_170284</name>
</gene>
<keyword evidence="2" id="KW-1185">Reference proteome</keyword>
<reference evidence="1" key="1">
    <citation type="submission" date="2023-06" db="EMBL/GenBank/DDBJ databases">
        <title>Genome-scale phylogeny and comparative genomics of the fungal order Sordariales.</title>
        <authorList>
            <consortium name="Lawrence Berkeley National Laboratory"/>
            <person name="Hensen N."/>
            <person name="Bonometti L."/>
            <person name="Westerberg I."/>
            <person name="Brannstrom I.O."/>
            <person name="Guillou S."/>
            <person name="Cros-Aarteil S."/>
            <person name="Calhoun S."/>
            <person name="Haridas S."/>
            <person name="Kuo A."/>
            <person name="Mondo S."/>
            <person name="Pangilinan J."/>
            <person name="Riley R."/>
            <person name="Labutti K."/>
            <person name="Andreopoulos B."/>
            <person name="Lipzen A."/>
            <person name="Chen C."/>
            <person name="Yanf M."/>
            <person name="Daum C."/>
            <person name="Ng V."/>
            <person name="Clum A."/>
            <person name="Steindorff A."/>
            <person name="Ohm R."/>
            <person name="Martin F."/>
            <person name="Silar P."/>
            <person name="Natvig D."/>
            <person name="Lalanne C."/>
            <person name="Gautier V."/>
            <person name="Ament-Velasquez S.L."/>
            <person name="Kruys A."/>
            <person name="Hutchinson M.I."/>
            <person name="Powell A.J."/>
            <person name="Barry K."/>
            <person name="Miller A.N."/>
            <person name="Grigoriev I.V."/>
            <person name="Debuchy R."/>
            <person name="Gladieux P."/>
            <person name="Thoren M.H."/>
            <person name="Johannesson H."/>
        </authorList>
    </citation>
    <scope>NUCLEOTIDE SEQUENCE</scope>
    <source>
        <strain evidence="1">CBS 606.72</strain>
    </source>
</reference>
<organism evidence="1 2">
    <name type="scientific">Immersiella caudata</name>
    <dbReference type="NCBI Taxonomy" id="314043"/>
    <lineage>
        <taxon>Eukaryota</taxon>
        <taxon>Fungi</taxon>
        <taxon>Dikarya</taxon>
        <taxon>Ascomycota</taxon>
        <taxon>Pezizomycotina</taxon>
        <taxon>Sordariomycetes</taxon>
        <taxon>Sordariomycetidae</taxon>
        <taxon>Sordariales</taxon>
        <taxon>Lasiosphaeriaceae</taxon>
        <taxon>Immersiella</taxon>
    </lineage>
</organism>
<evidence type="ECO:0000313" key="2">
    <source>
        <dbReference type="Proteomes" id="UP001175000"/>
    </source>
</evidence>
<proteinExistence type="predicted"/>
<comment type="caution">
    <text evidence="1">The sequence shown here is derived from an EMBL/GenBank/DDBJ whole genome shotgun (WGS) entry which is preliminary data.</text>
</comment>